<dbReference type="STRING" id="47500.AF333_19020"/>
<dbReference type="Pfam" id="PF20563">
    <property type="entry name" value="DUF6773"/>
    <property type="match status" value="1"/>
</dbReference>
<evidence type="ECO:0000313" key="4">
    <source>
        <dbReference type="Proteomes" id="UP000037269"/>
    </source>
</evidence>
<dbReference type="Proteomes" id="UP000182836">
    <property type="component" value="Unassembled WGS sequence"/>
</dbReference>
<organism evidence="2 4">
    <name type="scientific">Aneurinibacillus migulanus</name>
    <name type="common">Bacillus migulanus</name>
    <dbReference type="NCBI Taxonomy" id="47500"/>
    <lineage>
        <taxon>Bacteria</taxon>
        <taxon>Bacillati</taxon>
        <taxon>Bacillota</taxon>
        <taxon>Bacilli</taxon>
        <taxon>Bacillales</taxon>
        <taxon>Paenibacillaceae</taxon>
        <taxon>Aneurinibacillus group</taxon>
        <taxon>Aneurinibacillus</taxon>
    </lineage>
</organism>
<reference evidence="3 5" key="2">
    <citation type="submission" date="2016-10" db="EMBL/GenBank/DDBJ databases">
        <authorList>
            <person name="de Groot N.N."/>
        </authorList>
    </citation>
    <scope>NUCLEOTIDE SEQUENCE [LARGE SCALE GENOMIC DNA]</scope>
    <source>
        <strain evidence="3 5">DSM 2895</strain>
    </source>
</reference>
<evidence type="ECO:0000313" key="3">
    <source>
        <dbReference type="EMBL" id="SDJ53809.1"/>
    </source>
</evidence>
<evidence type="ECO:0008006" key="6">
    <source>
        <dbReference type="Google" id="ProtNLM"/>
    </source>
</evidence>
<sequence length="169" mass="18961">MKLFSLKRTPMDERIVHTRNMLYKEAYIIAMLLCFVSLVAKYIIYGPNIGVVATELIILMLSALYYGMRSVFLGLYSDEVEVHDRTSKLSMSKKNVIWGLGFGIAIAAFLGIRSAVVYGDGGVQSLWYFIIVLFASLMMYVPFFVGIMAIGHTLANKASKKAIHEDLDE</sequence>
<feature type="transmembrane region" description="Helical" evidence="1">
    <location>
        <begin position="21"/>
        <end position="44"/>
    </location>
</feature>
<evidence type="ECO:0000313" key="2">
    <source>
        <dbReference type="EMBL" id="KON97245.1"/>
    </source>
</evidence>
<gene>
    <name evidence="2" type="ORF">AF333_19020</name>
    <name evidence="3" type="ORF">SAMN04487909_12033</name>
</gene>
<proteinExistence type="predicted"/>
<dbReference type="RefSeq" id="WP_043063341.1">
    <property type="nucleotide sequence ID" value="NZ_BJOA01000163.1"/>
</dbReference>
<evidence type="ECO:0000256" key="1">
    <source>
        <dbReference type="SAM" id="Phobius"/>
    </source>
</evidence>
<feature type="transmembrane region" description="Helical" evidence="1">
    <location>
        <begin position="96"/>
        <end position="119"/>
    </location>
</feature>
<dbReference type="AlphaFoldDB" id="A0A0D1Y106"/>
<dbReference type="EMBL" id="LGUG01000004">
    <property type="protein sequence ID" value="KON97245.1"/>
    <property type="molecule type" value="Genomic_DNA"/>
</dbReference>
<dbReference type="Proteomes" id="UP000037269">
    <property type="component" value="Unassembled WGS sequence"/>
</dbReference>
<reference evidence="2 4" key="1">
    <citation type="submission" date="2015-07" db="EMBL/GenBank/DDBJ databases">
        <title>Fjat-14205 dsm 2895.</title>
        <authorList>
            <person name="Liu B."/>
            <person name="Wang J."/>
            <person name="Zhu Y."/>
            <person name="Liu G."/>
            <person name="Chen Q."/>
            <person name="Chen Z."/>
            <person name="Lan J."/>
            <person name="Che J."/>
            <person name="Ge C."/>
            <person name="Shi H."/>
            <person name="Pan Z."/>
            <person name="Liu X."/>
        </authorList>
    </citation>
    <scope>NUCLEOTIDE SEQUENCE [LARGE SCALE GENOMIC DNA]</scope>
    <source>
        <strain evidence="2 4">DSM 2895</strain>
    </source>
</reference>
<dbReference type="EMBL" id="FNED01000020">
    <property type="protein sequence ID" value="SDJ53809.1"/>
    <property type="molecule type" value="Genomic_DNA"/>
</dbReference>
<accession>A0A0D1Y106</accession>
<protein>
    <recommendedName>
        <fullName evidence="6">DUF3278 domain-containing protein</fullName>
    </recommendedName>
</protein>
<dbReference type="OrthoDB" id="2656129at2"/>
<dbReference type="InterPro" id="IPR046664">
    <property type="entry name" value="DUF6773"/>
</dbReference>
<keyword evidence="1" id="KW-0812">Transmembrane</keyword>
<evidence type="ECO:0000313" key="5">
    <source>
        <dbReference type="Proteomes" id="UP000182836"/>
    </source>
</evidence>
<keyword evidence="1" id="KW-0472">Membrane</keyword>
<keyword evidence="4" id="KW-1185">Reference proteome</keyword>
<feature type="transmembrane region" description="Helical" evidence="1">
    <location>
        <begin position="125"/>
        <end position="151"/>
    </location>
</feature>
<name>A0A0D1Y106_ANEMI</name>
<keyword evidence="1" id="KW-1133">Transmembrane helix</keyword>
<dbReference type="PATRIC" id="fig|47500.8.peg.5867"/>
<dbReference type="GeneID" id="42307246"/>